<gene>
    <name evidence="1" type="ORF">GCM10023349_27340</name>
</gene>
<evidence type="ECO:0000313" key="1">
    <source>
        <dbReference type="EMBL" id="GAA4707387.1"/>
    </source>
</evidence>
<reference evidence="2" key="1">
    <citation type="journal article" date="2019" name="Int. J. Syst. Evol. Microbiol.">
        <title>The Global Catalogue of Microorganisms (GCM) 10K type strain sequencing project: providing services to taxonomists for standard genome sequencing and annotation.</title>
        <authorList>
            <consortium name="The Broad Institute Genomics Platform"/>
            <consortium name="The Broad Institute Genome Sequencing Center for Infectious Disease"/>
            <person name="Wu L."/>
            <person name="Ma J."/>
        </authorList>
    </citation>
    <scope>NUCLEOTIDE SEQUENCE [LARGE SCALE GENOMIC DNA]</scope>
    <source>
        <strain evidence="2">JCM 18531</strain>
    </source>
</reference>
<dbReference type="RefSeq" id="WP_345521874.1">
    <property type="nucleotide sequence ID" value="NZ_BAABKM010000002.1"/>
</dbReference>
<protein>
    <submittedName>
        <fullName evidence="1">Uncharacterized protein</fullName>
    </submittedName>
</protein>
<dbReference type="EMBL" id="BAABKM010000002">
    <property type="protein sequence ID" value="GAA4707387.1"/>
    <property type="molecule type" value="Genomic_DNA"/>
</dbReference>
<sequence length="160" mass="17826">MTTDDDRATELLDAVVARDLATVARLGGLPPALPAEWVVTRLGGDPEAYVRFFLGDPVQEAFWSPTSPAGFDRLKVWFRDDAVVKLEGEWPELDPAADSVLGPPERRFEDRHEDVWASVGVALTRQEPGGRFTALSVFAPTTPDEYGRDLAAHEEYREWD</sequence>
<accession>A0ABP8XG11</accession>
<dbReference type="Proteomes" id="UP001499974">
    <property type="component" value="Unassembled WGS sequence"/>
</dbReference>
<comment type="caution">
    <text evidence="1">The sequence shown here is derived from an EMBL/GenBank/DDBJ whole genome shotgun (WGS) entry which is preliminary data.</text>
</comment>
<keyword evidence="2" id="KW-1185">Reference proteome</keyword>
<proteinExistence type="predicted"/>
<organism evidence="1 2">
    <name type="scientific">Nocardioides conyzicola</name>
    <dbReference type="NCBI Taxonomy" id="1651781"/>
    <lineage>
        <taxon>Bacteria</taxon>
        <taxon>Bacillati</taxon>
        <taxon>Actinomycetota</taxon>
        <taxon>Actinomycetes</taxon>
        <taxon>Propionibacteriales</taxon>
        <taxon>Nocardioidaceae</taxon>
        <taxon>Nocardioides</taxon>
    </lineage>
</organism>
<name>A0ABP8XG11_9ACTN</name>
<evidence type="ECO:0000313" key="2">
    <source>
        <dbReference type="Proteomes" id="UP001499974"/>
    </source>
</evidence>